<proteinExistence type="predicted"/>
<protein>
    <submittedName>
        <fullName evidence="2">Uncharacterized protein</fullName>
    </submittedName>
</protein>
<name>A0A2I1G4A0_9GLOM</name>
<evidence type="ECO:0000313" key="3">
    <source>
        <dbReference type="Proteomes" id="UP000234323"/>
    </source>
</evidence>
<accession>A0A2I1G4A0</accession>
<keyword evidence="1" id="KW-0175">Coiled coil</keyword>
<gene>
    <name evidence="2" type="ORF">RhiirA4_454975</name>
</gene>
<dbReference type="Proteomes" id="UP000234323">
    <property type="component" value="Unassembled WGS sequence"/>
</dbReference>
<feature type="coiled-coil region" evidence="1">
    <location>
        <begin position="28"/>
        <end position="55"/>
    </location>
</feature>
<sequence length="129" mass="14677">MESVFDLLREENARLMAKITGQASSFEKAELKTKNAKLRKRFAKLEEKQLENKKQTDTKQGDEKLMALLGLDEGEDDDNDDERTLDASNCSANVELVINQQEIKCMTIQWSIFLAGLLRILCVKKLKGL</sequence>
<dbReference type="EMBL" id="LLXI01000148">
    <property type="protein sequence ID" value="PKY41401.1"/>
    <property type="molecule type" value="Genomic_DNA"/>
</dbReference>
<organism evidence="2 3">
    <name type="scientific">Rhizophagus irregularis</name>
    <dbReference type="NCBI Taxonomy" id="588596"/>
    <lineage>
        <taxon>Eukaryota</taxon>
        <taxon>Fungi</taxon>
        <taxon>Fungi incertae sedis</taxon>
        <taxon>Mucoromycota</taxon>
        <taxon>Glomeromycotina</taxon>
        <taxon>Glomeromycetes</taxon>
        <taxon>Glomerales</taxon>
        <taxon>Glomeraceae</taxon>
        <taxon>Rhizophagus</taxon>
    </lineage>
</organism>
<dbReference type="AlphaFoldDB" id="A0A2I1G4A0"/>
<evidence type="ECO:0000256" key="1">
    <source>
        <dbReference type="SAM" id="Coils"/>
    </source>
</evidence>
<reference evidence="2 3" key="1">
    <citation type="submission" date="2015-10" db="EMBL/GenBank/DDBJ databases">
        <title>Genome analyses suggest a sexual origin of heterokaryosis in a supposedly ancient asexual fungus.</title>
        <authorList>
            <person name="Ropars J."/>
            <person name="Sedzielewska K."/>
            <person name="Noel J."/>
            <person name="Charron P."/>
            <person name="Farinelli L."/>
            <person name="Marton T."/>
            <person name="Kruger M."/>
            <person name="Pelin A."/>
            <person name="Brachmann A."/>
            <person name="Corradi N."/>
        </authorList>
    </citation>
    <scope>NUCLEOTIDE SEQUENCE [LARGE SCALE GENOMIC DNA]</scope>
    <source>
        <strain evidence="2 3">A4</strain>
    </source>
</reference>
<evidence type="ECO:0000313" key="2">
    <source>
        <dbReference type="EMBL" id="PKY41401.1"/>
    </source>
</evidence>
<comment type="caution">
    <text evidence="2">The sequence shown here is derived from an EMBL/GenBank/DDBJ whole genome shotgun (WGS) entry which is preliminary data.</text>
</comment>
<keyword evidence="3" id="KW-1185">Reference proteome</keyword>